<dbReference type="SUPFAM" id="SSF56059">
    <property type="entry name" value="Glutathione synthetase ATP-binding domain-like"/>
    <property type="match status" value="1"/>
</dbReference>
<dbReference type="GO" id="GO:0046872">
    <property type="term" value="F:metal ion binding"/>
    <property type="evidence" value="ECO:0007669"/>
    <property type="project" value="InterPro"/>
</dbReference>
<dbReference type="Pfam" id="PF07478">
    <property type="entry name" value="Dala_Dala_lig_C"/>
    <property type="match status" value="1"/>
</dbReference>
<keyword evidence="5" id="KW-0547">Nucleotide-binding</keyword>
<dbReference type="NCBIfam" id="NF002378">
    <property type="entry name" value="PRK01372.1"/>
    <property type="match status" value="1"/>
</dbReference>
<organism evidence="11">
    <name type="scientific">uncultured organism</name>
    <dbReference type="NCBI Taxonomy" id="155900"/>
    <lineage>
        <taxon>unclassified sequences</taxon>
        <taxon>environmental samples</taxon>
    </lineage>
</organism>
<evidence type="ECO:0000313" key="11">
    <source>
        <dbReference type="EMBL" id="ACT97567.1"/>
    </source>
</evidence>
<dbReference type="InterPro" id="IPR011761">
    <property type="entry name" value="ATP-grasp"/>
</dbReference>
<protein>
    <submittedName>
        <fullName evidence="11">Putative D-alanine-D-alanine ligase</fullName>
    </submittedName>
</protein>
<keyword evidence="6" id="KW-0067">ATP-binding</keyword>
<keyword evidence="3" id="KW-0963">Cytoplasm</keyword>
<evidence type="ECO:0000256" key="9">
    <source>
        <dbReference type="ARBA" id="ARBA00023316"/>
    </source>
</evidence>
<dbReference type="AlphaFoldDB" id="C8C0Y4"/>
<reference evidence="11" key="1">
    <citation type="journal article" date="2009" name="Science">
        <title>Functional characterization of the antibiotic resistance reservoir in the human microflora.</title>
        <authorList>
            <person name="Sommer M.O."/>
            <person name="Dantas G."/>
            <person name="Church G.M."/>
        </authorList>
    </citation>
    <scope>NUCLEOTIDE SEQUENCE</scope>
</reference>
<dbReference type="SUPFAM" id="SSF52440">
    <property type="entry name" value="PreATP-grasp domain"/>
    <property type="match status" value="1"/>
</dbReference>
<dbReference type="Gene3D" id="3.30.470.20">
    <property type="entry name" value="ATP-grasp fold, B domain"/>
    <property type="match status" value="1"/>
</dbReference>
<keyword evidence="8" id="KW-0573">Peptidoglycan synthesis</keyword>
<evidence type="ECO:0000256" key="6">
    <source>
        <dbReference type="ARBA" id="ARBA00022840"/>
    </source>
</evidence>
<keyword evidence="9" id="KW-0961">Cell wall biogenesis/degradation</keyword>
<comment type="similarity">
    <text evidence="2">Belongs to the D-alanine--D-alanine ligase family.</text>
</comment>
<dbReference type="FunFam" id="3.40.50.20:FF:000032">
    <property type="entry name" value="D-alanine--D-alanine ligase"/>
    <property type="match status" value="1"/>
</dbReference>
<keyword evidence="7" id="KW-0133">Cell shape</keyword>
<proteinExistence type="inferred from homology"/>
<sequence>MKRNIAIVAGGDTSEIVVSLRSAQGIYSFIDKEKYNLYIVEMEGRRWEVQLPDGNKVPVDRNDFSFTNGTEKVVFDFAYITIHGTPGEDGRLQGYFDMMRIPYSCCGVLAAAITYDKFTCNQYLKAFGVRIAESLLLRQGQSVSDEEVVEKIGLPCFIKPSLGGSSFGVTKVKTKEQIQPAIVKAFGEAEEVIVEAFMDGTELTCGCYKTKEKSVIFPPTEVVTHNEFFDYDAKYNGQVDEITPARISDELTKRVQMLTSAIYDILGCSGIIRVDYIITAGEKLNLLEVNTTPGMTTTSFIPQQVRAAGLDIKDVMTDIIENKLEVLSIKYKVLTILIDAV</sequence>
<reference evidence="11" key="2">
    <citation type="submission" date="2009-07" db="EMBL/GenBank/DDBJ databases">
        <authorList>
            <person name="Sommer M.O.A."/>
            <person name="Dantas G."/>
            <person name="Church G."/>
        </authorList>
    </citation>
    <scope>NUCLEOTIDE SEQUENCE</scope>
</reference>
<dbReference type="InterPro" id="IPR005905">
    <property type="entry name" value="D_ala_D_ala"/>
</dbReference>
<dbReference type="PANTHER" id="PTHR23132:SF23">
    <property type="entry name" value="D-ALANINE--D-ALANINE LIGASE B"/>
    <property type="match status" value="1"/>
</dbReference>
<dbReference type="PROSITE" id="PS00843">
    <property type="entry name" value="DALA_DALA_LIGASE_1"/>
    <property type="match status" value="1"/>
</dbReference>
<evidence type="ECO:0000256" key="7">
    <source>
        <dbReference type="ARBA" id="ARBA00022960"/>
    </source>
</evidence>
<evidence type="ECO:0000256" key="4">
    <source>
        <dbReference type="ARBA" id="ARBA00022598"/>
    </source>
</evidence>
<evidence type="ECO:0000256" key="2">
    <source>
        <dbReference type="ARBA" id="ARBA00010871"/>
    </source>
</evidence>
<dbReference type="InterPro" id="IPR011127">
    <property type="entry name" value="Dala_Dala_lig_N"/>
</dbReference>
<evidence type="ECO:0000256" key="8">
    <source>
        <dbReference type="ARBA" id="ARBA00022984"/>
    </source>
</evidence>
<feature type="domain" description="ATP-grasp" evidence="10">
    <location>
        <begin position="121"/>
        <end position="321"/>
    </location>
</feature>
<dbReference type="NCBIfam" id="NF002527">
    <property type="entry name" value="PRK01966.1-3"/>
    <property type="match status" value="1"/>
</dbReference>
<comment type="subcellular location">
    <subcellularLocation>
        <location evidence="1">Cytoplasm</location>
    </subcellularLocation>
</comment>
<keyword evidence="4 11" id="KW-0436">Ligase</keyword>
<dbReference type="PIRSF" id="PIRSF039102">
    <property type="entry name" value="Ddl/VanB"/>
    <property type="match status" value="1"/>
</dbReference>
<dbReference type="InterPro" id="IPR016185">
    <property type="entry name" value="PreATP-grasp_dom_sf"/>
</dbReference>
<evidence type="ECO:0000256" key="5">
    <source>
        <dbReference type="ARBA" id="ARBA00022741"/>
    </source>
</evidence>
<evidence type="ECO:0000256" key="1">
    <source>
        <dbReference type="ARBA" id="ARBA00004496"/>
    </source>
</evidence>
<name>C8C0Y4_9ZZZZ</name>
<dbReference type="Pfam" id="PF01820">
    <property type="entry name" value="Dala_Dala_lig_N"/>
    <property type="match status" value="1"/>
</dbReference>
<dbReference type="PANTHER" id="PTHR23132">
    <property type="entry name" value="D-ALANINE--D-ALANINE LIGASE"/>
    <property type="match status" value="1"/>
</dbReference>
<dbReference type="Gene3D" id="3.30.1490.20">
    <property type="entry name" value="ATP-grasp fold, A domain"/>
    <property type="match status" value="1"/>
</dbReference>
<dbReference type="NCBIfam" id="TIGR01205">
    <property type="entry name" value="D_ala_D_alaTIGR"/>
    <property type="match status" value="1"/>
</dbReference>
<dbReference type="Gene3D" id="3.40.50.20">
    <property type="match status" value="1"/>
</dbReference>
<evidence type="ECO:0000256" key="3">
    <source>
        <dbReference type="ARBA" id="ARBA00022490"/>
    </source>
</evidence>
<accession>C8C0Y4</accession>
<dbReference type="GO" id="GO:0071555">
    <property type="term" value="P:cell wall organization"/>
    <property type="evidence" value="ECO:0007669"/>
    <property type="project" value="UniProtKB-KW"/>
</dbReference>
<dbReference type="InterPro" id="IPR011095">
    <property type="entry name" value="Dala_Dala_lig_C"/>
</dbReference>
<dbReference type="InterPro" id="IPR000291">
    <property type="entry name" value="D-Ala_lig_Van_CS"/>
</dbReference>
<dbReference type="GO" id="GO:0008716">
    <property type="term" value="F:D-alanine-D-alanine ligase activity"/>
    <property type="evidence" value="ECO:0007669"/>
    <property type="project" value="InterPro"/>
</dbReference>
<evidence type="ECO:0000259" key="10">
    <source>
        <dbReference type="PROSITE" id="PS50975"/>
    </source>
</evidence>
<dbReference type="EMBL" id="GQ343113">
    <property type="protein sequence ID" value="ACT97567.1"/>
    <property type="molecule type" value="Genomic_DNA"/>
</dbReference>
<dbReference type="PROSITE" id="PS50975">
    <property type="entry name" value="ATP_GRASP"/>
    <property type="match status" value="1"/>
</dbReference>
<dbReference type="HAMAP" id="MF_00047">
    <property type="entry name" value="Dala_Dala_lig"/>
    <property type="match status" value="1"/>
</dbReference>
<dbReference type="InterPro" id="IPR013815">
    <property type="entry name" value="ATP_grasp_subdomain_1"/>
</dbReference>
<dbReference type="PROSITE" id="PS00844">
    <property type="entry name" value="DALA_DALA_LIGASE_2"/>
    <property type="match status" value="1"/>
</dbReference>
<dbReference type="GO" id="GO:0005524">
    <property type="term" value="F:ATP binding"/>
    <property type="evidence" value="ECO:0007669"/>
    <property type="project" value="UniProtKB-KW"/>
</dbReference>